<feature type="region of interest" description="Disordered" evidence="1">
    <location>
        <begin position="227"/>
        <end position="261"/>
    </location>
</feature>
<keyword evidence="3" id="KW-1185">Reference proteome</keyword>
<name>A0ABZ2LRL7_9BACT</name>
<dbReference type="Proteomes" id="UP001370348">
    <property type="component" value="Chromosome"/>
</dbReference>
<evidence type="ECO:0000313" key="3">
    <source>
        <dbReference type="Proteomes" id="UP001370348"/>
    </source>
</evidence>
<organism evidence="2 3">
    <name type="scientific">Pendulispora albinea</name>
    <dbReference type="NCBI Taxonomy" id="2741071"/>
    <lineage>
        <taxon>Bacteria</taxon>
        <taxon>Pseudomonadati</taxon>
        <taxon>Myxococcota</taxon>
        <taxon>Myxococcia</taxon>
        <taxon>Myxococcales</taxon>
        <taxon>Sorangiineae</taxon>
        <taxon>Pendulisporaceae</taxon>
        <taxon>Pendulispora</taxon>
    </lineage>
</organism>
<dbReference type="EMBL" id="CP089984">
    <property type="protein sequence ID" value="WXB12523.1"/>
    <property type="molecule type" value="Genomic_DNA"/>
</dbReference>
<gene>
    <name evidence="2" type="ORF">LZC94_32335</name>
</gene>
<accession>A0ABZ2LRL7</accession>
<reference evidence="2 3" key="1">
    <citation type="submission" date="2021-12" db="EMBL/GenBank/DDBJ databases">
        <title>Discovery of the Pendulisporaceae a myxobacterial family with distinct sporulation behavior and unique specialized metabolism.</title>
        <authorList>
            <person name="Garcia R."/>
            <person name="Popoff A."/>
            <person name="Bader C.D."/>
            <person name="Loehr J."/>
            <person name="Walesch S."/>
            <person name="Walt C."/>
            <person name="Boldt J."/>
            <person name="Bunk B."/>
            <person name="Haeckl F.J.F.P.J."/>
            <person name="Gunesch A.P."/>
            <person name="Birkelbach J."/>
            <person name="Nuebel U."/>
            <person name="Pietschmann T."/>
            <person name="Bach T."/>
            <person name="Mueller R."/>
        </authorList>
    </citation>
    <scope>NUCLEOTIDE SEQUENCE [LARGE SCALE GENOMIC DNA]</scope>
    <source>
        <strain evidence="2 3">MSr11954</strain>
    </source>
</reference>
<protein>
    <submittedName>
        <fullName evidence="2">Uncharacterized protein</fullName>
    </submittedName>
</protein>
<evidence type="ECO:0000256" key="1">
    <source>
        <dbReference type="SAM" id="MobiDB-lite"/>
    </source>
</evidence>
<evidence type="ECO:0000313" key="2">
    <source>
        <dbReference type="EMBL" id="WXB12523.1"/>
    </source>
</evidence>
<proteinExistence type="predicted"/>
<feature type="compositionally biased region" description="Basic and acidic residues" evidence="1">
    <location>
        <begin position="244"/>
        <end position="253"/>
    </location>
</feature>
<sequence length="261" mass="28694">MRDEQIFKLIFPAFDDSKNVLARSPACTEQNVFDDKVLAGGTPKGGWPIRIQDGQIMQGSGGDRIKVVWLRLLEWPDGTVGGPLAIVRGSEHFAELYAVTALRGRPDKMRLGTERMGGELLVTAEEDGCTGHAAGSPCETALHVFLPRGGALQRVVDVPVERIDYAMGREKTSGKVEYHMTSSSRVQPDGIHLSEQVEVKDDGGQVLRKAELERLFRMSEAGLTASEGSLWDRIAKPELAANPEPKEKPEKTKSPPPRRQR</sequence>
<dbReference type="RefSeq" id="WP_394822145.1">
    <property type="nucleotide sequence ID" value="NZ_CP089984.1"/>
</dbReference>